<dbReference type="GO" id="GO:0031176">
    <property type="term" value="F:endo-1,4-beta-xylanase activity"/>
    <property type="evidence" value="ECO:0007669"/>
    <property type="project" value="UniProtKB-UniRule"/>
</dbReference>
<accession>A0A8H4RQT1</accession>
<dbReference type="PANTHER" id="PTHR46828">
    <property type="entry name" value="ENDO-1,4-BETA-XYLANASE A-RELATED"/>
    <property type="match status" value="1"/>
</dbReference>
<dbReference type="EMBL" id="JAAMPI010000274">
    <property type="protein sequence ID" value="KAF4633265.1"/>
    <property type="molecule type" value="Genomic_DNA"/>
</dbReference>
<feature type="domain" description="GH11" evidence="12">
    <location>
        <begin position="22"/>
        <end position="213"/>
    </location>
</feature>
<dbReference type="InterPro" id="IPR013320">
    <property type="entry name" value="ConA-like_dom_sf"/>
</dbReference>
<dbReference type="InterPro" id="IPR001137">
    <property type="entry name" value="Glyco_hydro_11"/>
</dbReference>
<dbReference type="Pfam" id="PF00457">
    <property type="entry name" value="Glyco_hydro_11"/>
    <property type="match status" value="1"/>
</dbReference>
<evidence type="ECO:0000259" key="12">
    <source>
        <dbReference type="PROSITE" id="PS51761"/>
    </source>
</evidence>
<gene>
    <name evidence="13" type="ORF">G7Y89_g4848</name>
</gene>
<keyword evidence="11" id="KW-0732">Signal</keyword>
<comment type="caution">
    <text evidence="13">The sequence shown here is derived from an EMBL/GenBank/DDBJ whole genome shotgun (WGS) entry which is preliminary data.</text>
</comment>
<evidence type="ECO:0000256" key="4">
    <source>
        <dbReference type="ARBA" id="ARBA00012590"/>
    </source>
</evidence>
<protein>
    <recommendedName>
        <fullName evidence="4 10">endo-1,4-beta-xylanase</fullName>
        <ecNumber evidence="4 10">3.2.1.8</ecNumber>
    </recommendedName>
</protein>
<keyword evidence="7 10" id="KW-0119">Carbohydrate metabolism</keyword>
<dbReference type="Pfam" id="PF20150">
    <property type="entry name" value="2EXR"/>
    <property type="match status" value="1"/>
</dbReference>
<dbReference type="SUPFAM" id="SSF49899">
    <property type="entry name" value="Concanavalin A-like lectins/glucanases"/>
    <property type="match status" value="1"/>
</dbReference>
<dbReference type="InterPro" id="IPR033123">
    <property type="entry name" value="GH11_dom"/>
</dbReference>
<comment type="catalytic activity">
    <reaction evidence="1 10">
        <text>Endohydrolysis of (1-&gt;4)-beta-D-xylosidic linkages in xylans.</text>
        <dbReference type="EC" id="3.2.1.8"/>
    </reaction>
</comment>
<dbReference type="InterPro" id="IPR018208">
    <property type="entry name" value="GH11_AS_1"/>
</dbReference>
<dbReference type="UniPathway" id="UPA00114"/>
<feature type="signal peptide" evidence="11">
    <location>
        <begin position="1"/>
        <end position="19"/>
    </location>
</feature>
<evidence type="ECO:0000256" key="8">
    <source>
        <dbReference type="ARBA" id="ARBA00023295"/>
    </source>
</evidence>
<keyword evidence="8 10" id="KW-0326">Glycosidase</keyword>
<evidence type="ECO:0000256" key="5">
    <source>
        <dbReference type="ARBA" id="ARBA00022651"/>
    </source>
</evidence>
<dbReference type="Proteomes" id="UP000566819">
    <property type="component" value="Unassembled WGS sequence"/>
</dbReference>
<evidence type="ECO:0000256" key="11">
    <source>
        <dbReference type="SAM" id="SignalP"/>
    </source>
</evidence>
<reference evidence="13 14" key="1">
    <citation type="submission" date="2020-03" db="EMBL/GenBank/DDBJ databases">
        <title>Draft Genome Sequence of Cudoniella acicularis.</title>
        <authorList>
            <person name="Buettner E."/>
            <person name="Kellner H."/>
        </authorList>
    </citation>
    <scope>NUCLEOTIDE SEQUENCE [LARGE SCALE GENOMIC DNA]</scope>
    <source>
        <strain evidence="13 14">DSM 108380</strain>
    </source>
</reference>
<keyword evidence="9 10" id="KW-0624">Polysaccharide degradation</keyword>
<evidence type="ECO:0000256" key="6">
    <source>
        <dbReference type="ARBA" id="ARBA00022801"/>
    </source>
</evidence>
<dbReference type="EC" id="3.2.1.8" evidence="4 10"/>
<dbReference type="InterPro" id="IPR013319">
    <property type="entry name" value="GH11/12"/>
</dbReference>
<comment type="similarity">
    <text evidence="3 10">Belongs to the glycosyl hydrolase 11 (cellulase G) family.</text>
</comment>
<evidence type="ECO:0000256" key="3">
    <source>
        <dbReference type="ARBA" id="ARBA00007792"/>
    </source>
</evidence>
<dbReference type="Gene3D" id="2.60.120.180">
    <property type="match status" value="1"/>
</dbReference>
<name>A0A8H4RQT1_9HELO</name>
<feature type="active site" description="Proton donor" evidence="10">
    <location>
        <position position="200"/>
    </location>
</feature>
<proteinExistence type="inferred from homology"/>
<evidence type="ECO:0000256" key="7">
    <source>
        <dbReference type="ARBA" id="ARBA00023277"/>
    </source>
</evidence>
<feature type="chain" id="PRO_5034150116" description="endo-1,4-beta-xylanase" evidence="11">
    <location>
        <begin position="20"/>
        <end position="686"/>
    </location>
</feature>
<evidence type="ECO:0000256" key="9">
    <source>
        <dbReference type="ARBA" id="ARBA00023326"/>
    </source>
</evidence>
<dbReference type="PROSITE" id="PS00776">
    <property type="entry name" value="GH11_1"/>
    <property type="match status" value="1"/>
</dbReference>
<dbReference type="PROSITE" id="PS51761">
    <property type="entry name" value="GH11_3"/>
    <property type="match status" value="1"/>
</dbReference>
<keyword evidence="14" id="KW-1185">Reference proteome</keyword>
<dbReference type="InterPro" id="IPR045518">
    <property type="entry name" value="2EXR"/>
</dbReference>
<dbReference type="OrthoDB" id="2115822at2759"/>
<sequence>MVAFSSIFFALFVALGVFADDGGVLNTDDTDDTFYSSSWNDGTAKMKYINGPGGQFSVNWSGNKGNFVCGKGWNTGGPRNVEYNGTFEPNGNGYLSVYGWTTNPLVEYYIVESYGTHNPSDNPDAKMKGNLTSDGGTYEIMTKIRTNKPSIQGTATFPQFWSIRTSKITEGKVTTGNHFKAWTDAGLKLGKHDYMIVAVEGQDSNGTATITVAGTKPTANREFSMERRKGKLKASRQPTAGQPWPQGMEVGLFELYIVQNLLLLWTGRTRLAVFTFTRRSLRGTPFASQPRPRFQDKTSTESEVLSPSLRRNLFQYTHLCSATIANTAFLTTPTIIWKTIPKKSIKMSSWALKLHLVMDSAGALNDLRGLPYKIRKIETTCETAKLDHLPDLTHKETVKLLDLHEEPGYLGSCHHQASLLKIILDGACKDLWAKPEDQSSTTQQENMPINKFTLFPDLSAELQLKIWRHCLPGPRVIELFRIHSVLGACKDAEEIVRKNYRSVPLRAFGVTFFGPDSMFLLNDNQDTSYLNYNIPSDLHLKVPRDFWYPTFHEASNGVVKLRSVTIPASNFTKWTRNWEEKMQEFLEVMINLETIVLVLRPKHNDKEYEECRRSPLRFTEINLDKCYQTRQRSAVEDFLQDCTTINPRLRALFSRIRFEYVTAKRDNPPPKNLSTMIYEIYAKEGV</sequence>
<comment type="pathway">
    <text evidence="2 10">Glycan degradation; xylan degradation.</text>
</comment>
<dbReference type="PRINTS" id="PR00911">
    <property type="entry name" value="GLHYDRLASE11"/>
</dbReference>
<feature type="active site" description="Nucleophile" evidence="10">
    <location>
        <position position="107"/>
    </location>
</feature>
<evidence type="ECO:0000313" key="14">
    <source>
        <dbReference type="Proteomes" id="UP000566819"/>
    </source>
</evidence>
<evidence type="ECO:0000313" key="13">
    <source>
        <dbReference type="EMBL" id="KAF4633265.1"/>
    </source>
</evidence>
<dbReference type="GO" id="GO:0045493">
    <property type="term" value="P:xylan catabolic process"/>
    <property type="evidence" value="ECO:0007669"/>
    <property type="project" value="UniProtKB-UniRule"/>
</dbReference>
<keyword evidence="5 10" id="KW-0858">Xylan degradation</keyword>
<evidence type="ECO:0000256" key="2">
    <source>
        <dbReference type="ARBA" id="ARBA00004851"/>
    </source>
</evidence>
<dbReference type="AlphaFoldDB" id="A0A8H4RQT1"/>
<evidence type="ECO:0000256" key="10">
    <source>
        <dbReference type="PROSITE-ProRule" id="PRU01097"/>
    </source>
</evidence>
<dbReference type="PANTHER" id="PTHR46828:SF2">
    <property type="entry name" value="ENDO-1,4-BETA-XYLANASE A-RELATED"/>
    <property type="match status" value="1"/>
</dbReference>
<organism evidence="13 14">
    <name type="scientific">Cudoniella acicularis</name>
    <dbReference type="NCBI Taxonomy" id="354080"/>
    <lineage>
        <taxon>Eukaryota</taxon>
        <taxon>Fungi</taxon>
        <taxon>Dikarya</taxon>
        <taxon>Ascomycota</taxon>
        <taxon>Pezizomycotina</taxon>
        <taxon>Leotiomycetes</taxon>
        <taxon>Helotiales</taxon>
        <taxon>Tricladiaceae</taxon>
        <taxon>Cudoniella</taxon>
    </lineage>
</organism>
<keyword evidence="6 10" id="KW-0378">Hydrolase</keyword>
<evidence type="ECO:0000256" key="1">
    <source>
        <dbReference type="ARBA" id="ARBA00000681"/>
    </source>
</evidence>